<dbReference type="Proteomes" id="UP001139035">
    <property type="component" value="Unassembled WGS sequence"/>
</dbReference>
<evidence type="ECO:0000256" key="3">
    <source>
        <dbReference type="ARBA" id="ARBA00022723"/>
    </source>
</evidence>
<dbReference type="SUPFAM" id="SSF55811">
    <property type="entry name" value="Nudix"/>
    <property type="match status" value="1"/>
</dbReference>
<evidence type="ECO:0000256" key="4">
    <source>
        <dbReference type="ARBA" id="ARBA00022801"/>
    </source>
</evidence>
<evidence type="ECO:0000256" key="6">
    <source>
        <dbReference type="ARBA" id="ARBA00023211"/>
    </source>
</evidence>
<comment type="cofactor">
    <cofactor evidence="2">
        <name>Mg(2+)</name>
        <dbReference type="ChEBI" id="CHEBI:18420"/>
    </cofactor>
</comment>
<organism evidence="8 9">
    <name type="scientific">Jiella avicenniae</name>
    <dbReference type="NCBI Taxonomy" id="2907202"/>
    <lineage>
        <taxon>Bacteria</taxon>
        <taxon>Pseudomonadati</taxon>
        <taxon>Pseudomonadota</taxon>
        <taxon>Alphaproteobacteria</taxon>
        <taxon>Hyphomicrobiales</taxon>
        <taxon>Aurantimonadaceae</taxon>
        <taxon>Jiella</taxon>
    </lineage>
</organism>
<accession>A0A9X1TBP6</accession>
<dbReference type="AlphaFoldDB" id="A0A9X1TBP6"/>
<name>A0A9X1TBP6_9HYPH</name>
<reference evidence="8" key="1">
    <citation type="submission" date="2022-01" db="EMBL/GenBank/DDBJ databases">
        <title>Jiella avicenniae sp. nov., a novel endophytic bacterium isolated from bark of Avicennia marina.</title>
        <authorList>
            <person name="Tuo L."/>
        </authorList>
    </citation>
    <scope>NUCLEOTIDE SEQUENCE</scope>
    <source>
        <strain evidence="8">CBK1P-4</strain>
    </source>
</reference>
<protein>
    <submittedName>
        <fullName evidence="8">NUDIX hydrolase</fullName>
    </submittedName>
</protein>
<evidence type="ECO:0000256" key="1">
    <source>
        <dbReference type="ARBA" id="ARBA00001936"/>
    </source>
</evidence>
<keyword evidence="6" id="KW-0464">Manganese</keyword>
<dbReference type="GO" id="GO:0016818">
    <property type="term" value="F:hydrolase activity, acting on acid anhydrides, in phosphorus-containing anhydrides"/>
    <property type="evidence" value="ECO:0007669"/>
    <property type="project" value="InterPro"/>
</dbReference>
<dbReference type="InterPro" id="IPR039121">
    <property type="entry name" value="NUDT19"/>
</dbReference>
<comment type="caution">
    <text evidence="8">The sequence shown here is derived from an EMBL/GenBank/DDBJ whole genome shotgun (WGS) entry which is preliminary data.</text>
</comment>
<dbReference type="GO" id="GO:0046872">
    <property type="term" value="F:metal ion binding"/>
    <property type="evidence" value="ECO:0007669"/>
    <property type="project" value="UniProtKB-KW"/>
</dbReference>
<evidence type="ECO:0000256" key="2">
    <source>
        <dbReference type="ARBA" id="ARBA00001946"/>
    </source>
</evidence>
<proteinExistence type="predicted"/>
<feature type="domain" description="Nudix hydrolase" evidence="7">
    <location>
        <begin position="27"/>
        <end position="222"/>
    </location>
</feature>
<dbReference type="RefSeq" id="WP_233719386.1">
    <property type="nucleotide sequence ID" value="NZ_JAJUWU010000008.1"/>
</dbReference>
<evidence type="ECO:0000256" key="5">
    <source>
        <dbReference type="ARBA" id="ARBA00022842"/>
    </source>
</evidence>
<comment type="cofactor">
    <cofactor evidence="1">
        <name>Mn(2+)</name>
        <dbReference type="ChEBI" id="CHEBI:29035"/>
    </cofactor>
</comment>
<dbReference type="PANTHER" id="PTHR12318:SF0">
    <property type="entry name" value="ACYL-COENZYME A DIPHOSPHATASE NUDT19"/>
    <property type="match status" value="1"/>
</dbReference>
<sequence length="251" mass="26801">MTIGASLLEGLEAERREVVARGDEGARVHDAATLIIVDERADLPRFLMGMRGARHVFMANRFVFPGGRVDACDRDLAAGTPLSRPVLERLTGCVSADFTAVHAGALAFAAIRETYEETGLLIAGDGPPAGPMPPAFAIFAERGVTPAAEALVPVARAITPDGAPRRFDTRFFVIGASSIAGIGESFDPPTDELERVGWISADALDDHSIAPITRAVLGDVMARIADGSWQDATVKMPFYRVVDGRFQRDLV</sequence>
<evidence type="ECO:0000313" key="9">
    <source>
        <dbReference type="Proteomes" id="UP001139035"/>
    </source>
</evidence>
<dbReference type="EMBL" id="JAJUWU010000008">
    <property type="protein sequence ID" value="MCE7028228.1"/>
    <property type="molecule type" value="Genomic_DNA"/>
</dbReference>
<dbReference type="Gene3D" id="3.90.79.10">
    <property type="entry name" value="Nucleoside Triphosphate Pyrophosphohydrolase"/>
    <property type="match status" value="1"/>
</dbReference>
<dbReference type="PANTHER" id="PTHR12318">
    <property type="entry name" value="TESTOSTERONE-REGULATED PROTEIN RP2"/>
    <property type="match status" value="1"/>
</dbReference>
<gene>
    <name evidence="8" type="ORF">LZD57_09525</name>
</gene>
<keyword evidence="9" id="KW-1185">Reference proteome</keyword>
<keyword evidence="3" id="KW-0479">Metal-binding</keyword>
<dbReference type="CDD" id="cd18870">
    <property type="entry name" value="NUDIX_AcylCoAdiphos_Nudt19"/>
    <property type="match status" value="1"/>
</dbReference>
<dbReference type="InterPro" id="IPR000086">
    <property type="entry name" value="NUDIX_hydrolase_dom"/>
</dbReference>
<evidence type="ECO:0000259" key="7">
    <source>
        <dbReference type="PROSITE" id="PS51462"/>
    </source>
</evidence>
<keyword evidence="5" id="KW-0460">Magnesium</keyword>
<keyword evidence="4 8" id="KW-0378">Hydrolase</keyword>
<dbReference type="InterPro" id="IPR015797">
    <property type="entry name" value="NUDIX_hydrolase-like_dom_sf"/>
</dbReference>
<evidence type="ECO:0000313" key="8">
    <source>
        <dbReference type="EMBL" id="MCE7028228.1"/>
    </source>
</evidence>
<dbReference type="PROSITE" id="PS51462">
    <property type="entry name" value="NUDIX"/>
    <property type="match status" value="1"/>
</dbReference>